<dbReference type="AlphaFoldDB" id="A0A0A0BYP2"/>
<dbReference type="GO" id="GO:0016137">
    <property type="term" value="P:glycoside metabolic process"/>
    <property type="evidence" value="ECO:0007669"/>
    <property type="project" value="UniProtKB-ARBA"/>
</dbReference>
<organism evidence="2 3">
    <name type="scientific">Cellulomonas carbonis T26</name>
    <dbReference type="NCBI Taxonomy" id="947969"/>
    <lineage>
        <taxon>Bacteria</taxon>
        <taxon>Bacillati</taxon>
        <taxon>Actinomycetota</taxon>
        <taxon>Actinomycetes</taxon>
        <taxon>Micrococcales</taxon>
        <taxon>Cellulomonadaceae</taxon>
        <taxon>Cellulomonas</taxon>
    </lineage>
</organism>
<dbReference type="InterPro" id="IPR003737">
    <property type="entry name" value="GlcNAc_PI_deacetylase-related"/>
</dbReference>
<dbReference type="RefSeq" id="WP_043602901.1">
    <property type="nucleotide sequence ID" value="NZ_AXCY01000007.1"/>
</dbReference>
<proteinExistence type="predicted"/>
<dbReference type="InterPro" id="IPR024078">
    <property type="entry name" value="LmbE-like_dom_sf"/>
</dbReference>
<name>A0A0A0BYP2_9CELL</name>
<dbReference type="Gene3D" id="3.40.50.10320">
    <property type="entry name" value="LmbE-like"/>
    <property type="match status" value="1"/>
</dbReference>
<dbReference type="SUPFAM" id="SSF102588">
    <property type="entry name" value="LmbE-like"/>
    <property type="match status" value="1"/>
</dbReference>
<accession>A0A0A0BYP2</accession>
<reference evidence="2 3" key="1">
    <citation type="submission" date="2013-08" db="EMBL/GenBank/DDBJ databases">
        <title>Genome sequencing of Cellulomonas carbonis T26.</title>
        <authorList>
            <person name="Chen F."/>
            <person name="Li Y."/>
            <person name="Wang G."/>
        </authorList>
    </citation>
    <scope>NUCLEOTIDE SEQUENCE [LARGE SCALE GENOMIC DNA]</scope>
    <source>
        <strain evidence="2 3">T26</strain>
    </source>
</reference>
<gene>
    <name evidence="2" type="ORF">N868_00755</name>
</gene>
<dbReference type="EMBL" id="AXCY01000007">
    <property type="protein sequence ID" value="KGM12244.1"/>
    <property type="molecule type" value="Genomic_DNA"/>
</dbReference>
<keyword evidence="1" id="KW-0862">Zinc</keyword>
<keyword evidence="3" id="KW-1185">Reference proteome</keyword>
<dbReference type="OrthoDB" id="116799at2"/>
<comment type="caution">
    <text evidence="2">The sequence shown here is derived from an EMBL/GenBank/DDBJ whole genome shotgun (WGS) entry which is preliminary data.</text>
</comment>
<dbReference type="Proteomes" id="UP000029839">
    <property type="component" value="Unassembled WGS sequence"/>
</dbReference>
<protein>
    <recommendedName>
        <fullName evidence="4">GlcNAc-PI de-N-acetylase</fullName>
    </recommendedName>
</protein>
<evidence type="ECO:0000313" key="3">
    <source>
        <dbReference type="Proteomes" id="UP000029839"/>
    </source>
</evidence>
<evidence type="ECO:0000256" key="1">
    <source>
        <dbReference type="ARBA" id="ARBA00022833"/>
    </source>
</evidence>
<sequence>MVLSPHPDDETLRLAAYVLHCRQRGDRLTLLCASDGGASKAARKLGWSPEFEQEYRRAEQAGAWSALTGGQGRIVRLGLPDGGVTPEPVRDAIVQLGVSAVVVAAHPTDEHRDHLACVEGAAAARVSVVYALEPTGRVGRLYLPPPELRAAAELAHRWYSGFGHRSVKTLFRAHQANRYASRVVVP</sequence>
<dbReference type="Pfam" id="PF02585">
    <property type="entry name" value="PIG-L"/>
    <property type="match status" value="1"/>
</dbReference>
<evidence type="ECO:0008006" key="4">
    <source>
        <dbReference type="Google" id="ProtNLM"/>
    </source>
</evidence>
<reference evidence="2 3" key="2">
    <citation type="journal article" date="2015" name="Stand. Genomic Sci.">
        <title>Draft genome sequence of Cellulomonas carbonis T26(T) and comparative analysis of six Cellulomonas genomes.</title>
        <authorList>
            <person name="Zhuang W."/>
            <person name="Zhang S."/>
            <person name="Xia X."/>
            <person name="Wang G."/>
        </authorList>
    </citation>
    <scope>NUCLEOTIDE SEQUENCE [LARGE SCALE GENOMIC DNA]</scope>
    <source>
        <strain evidence="2 3">T26</strain>
    </source>
</reference>
<evidence type="ECO:0000313" key="2">
    <source>
        <dbReference type="EMBL" id="KGM12244.1"/>
    </source>
</evidence>